<feature type="region of interest" description="Disordered" evidence="1">
    <location>
        <begin position="159"/>
        <end position="229"/>
    </location>
</feature>
<feature type="region of interest" description="Disordered" evidence="1">
    <location>
        <begin position="1"/>
        <end position="20"/>
    </location>
</feature>
<feature type="domain" description="DUF1996" evidence="2">
    <location>
        <begin position="232"/>
        <end position="454"/>
    </location>
</feature>
<feature type="compositionally biased region" description="Gly residues" evidence="1">
    <location>
        <begin position="198"/>
        <end position="212"/>
    </location>
</feature>
<dbReference type="AlphaFoldDB" id="A0A7U9PUG4"/>
<evidence type="ECO:0000259" key="2">
    <source>
        <dbReference type="Pfam" id="PF09362"/>
    </source>
</evidence>
<dbReference type="EMBL" id="BHZC01000001">
    <property type="protein sequence ID" value="GCD33172.1"/>
    <property type="molecule type" value="Genomic_DNA"/>
</dbReference>
<protein>
    <recommendedName>
        <fullName evidence="2">DUF1996 domain-containing protein</fullName>
    </recommendedName>
</protein>
<dbReference type="Pfam" id="PF09362">
    <property type="entry name" value="DUF1996"/>
    <property type="match status" value="1"/>
</dbReference>
<dbReference type="PANTHER" id="PTHR43662:SF3">
    <property type="entry name" value="DOMAIN PROTEIN, PUTATIVE (AFU_ORTHOLOGUE AFUA_6G11970)-RELATED"/>
    <property type="match status" value="1"/>
</dbReference>
<organism evidence="3 4">
    <name type="scientific">Streptomyces chrestomyceticus JCM 4735</name>
    <dbReference type="NCBI Taxonomy" id="1306181"/>
    <lineage>
        <taxon>Bacteria</taxon>
        <taxon>Bacillati</taxon>
        <taxon>Actinomycetota</taxon>
        <taxon>Actinomycetes</taxon>
        <taxon>Kitasatosporales</taxon>
        <taxon>Streptomycetaceae</taxon>
        <taxon>Streptomyces</taxon>
    </lineage>
</organism>
<comment type="caution">
    <text evidence="3">The sequence shown here is derived from an EMBL/GenBank/DDBJ whole genome shotgun (WGS) entry which is preliminary data.</text>
</comment>
<dbReference type="GeneID" id="95619939"/>
<sequence length="475" mass="49972">MKRQQRISARAARPHKRTRLSKRSGALIVTALAACGGTAVIAAQALAGTGAGGSGGAGGTGAAGDGASVAGRTIGCPDVGQRLRSLPAQAAPEVNRNLGQLEGQVARAFQRWAADPGARDRVLDELERDRGATIGRISDALRRAGGQPGALDRLSACRTTGETATAQSAPRGARDGNSADNGPFRNDFVDIRTVRPNTGGGGDRGGRGGRGGSFRSECGRNENGHNNPDNLIVAPGVSNGAHHLHDYVGNLATDAFSSDNELAGAGTTCANGDRSTYYWPVLRLRDNGRERDANAPGGGQDGNVGTIVRPAEVSLTFDGGGAEKVTAMPPFLRVLTGDAKALTNGPANANASWSCTGFEDRQLRNKYPICPRGSKVLRSLAFPNCWDGRDTDSANHRTHVVFPGRNGQCRSGFRPIPRLVQRLTYAIPPNTLYAVDSFPDQLHNPVTDHGDFINLMPQRLMRTAVDCVNSGRDCR</sequence>
<evidence type="ECO:0000256" key="1">
    <source>
        <dbReference type="SAM" id="MobiDB-lite"/>
    </source>
</evidence>
<evidence type="ECO:0000313" key="3">
    <source>
        <dbReference type="EMBL" id="GCD33172.1"/>
    </source>
</evidence>
<accession>A0A7U9PUG4</accession>
<dbReference type="PROSITE" id="PS51257">
    <property type="entry name" value="PROKAR_LIPOPROTEIN"/>
    <property type="match status" value="1"/>
</dbReference>
<dbReference type="OrthoDB" id="581239at2"/>
<gene>
    <name evidence="3" type="ORF">OEIGOIKO_00891</name>
</gene>
<name>A0A7U9PUG4_9ACTN</name>
<dbReference type="PANTHER" id="PTHR43662">
    <property type="match status" value="1"/>
</dbReference>
<proteinExistence type="predicted"/>
<dbReference type="RefSeq" id="WP_125043690.1">
    <property type="nucleotide sequence ID" value="NZ_BHZC01000001.1"/>
</dbReference>
<evidence type="ECO:0000313" key="4">
    <source>
        <dbReference type="Proteomes" id="UP000287830"/>
    </source>
</evidence>
<reference evidence="3 4" key="1">
    <citation type="submission" date="2018-11" db="EMBL/GenBank/DDBJ databases">
        <title>Whole genome sequence of Streptomyces chrestomyceticus NBRC 13444(T).</title>
        <authorList>
            <person name="Komaki H."/>
            <person name="Tamura T."/>
        </authorList>
    </citation>
    <scope>NUCLEOTIDE SEQUENCE [LARGE SCALE GENOMIC DNA]</scope>
    <source>
        <strain evidence="3 4">NBRC 13444</strain>
    </source>
</reference>
<dbReference type="Proteomes" id="UP000287830">
    <property type="component" value="Unassembled WGS sequence"/>
</dbReference>
<feature type="compositionally biased region" description="Polar residues" evidence="1">
    <location>
        <begin position="159"/>
        <end position="168"/>
    </location>
</feature>
<dbReference type="InterPro" id="IPR018535">
    <property type="entry name" value="DUF1996"/>
</dbReference>